<protein>
    <submittedName>
        <fullName evidence="2">Transporter family-2 protein</fullName>
    </submittedName>
</protein>
<evidence type="ECO:0000313" key="2">
    <source>
        <dbReference type="EMBL" id="SDO63494.1"/>
    </source>
</evidence>
<dbReference type="STRING" id="1166073.SAMN05192530_10952"/>
<dbReference type="OrthoDB" id="7851303at2"/>
<feature type="transmembrane region" description="Helical" evidence="1">
    <location>
        <begin position="65"/>
        <end position="86"/>
    </location>
</feature>
<dbReference type="GO" id="GO:0005886">
    <property type="term" value="C:plasma membrane"/>
    <property type="evidence" value="ECO:0007669"/>
    <property type="project" value="TreeGrafter"/>
</dbReference>
<feature type="transmembrane region" description="Helical" evidence="1">
    <location>
        <begin position="35"/>
        <end position="58"/>
    </location>
</feature>
<organism evidence="2 3">
    <name type="scientific">Aureimonas jatrophae</name>
    <dbReference type="NCBI Taxonomy" id="1166073"/>
    <lineage>
        <taxon>Bacteria</taxon>
        <taxon>Pseudomonadati</taxon>
        <taxon>Pseudomonadota</taxon>
        <taxon>Alphaproteobacteria</taxon>
        <taxon>Hyphomicrobiales</taxon>
        <taxon>Aurantimonadaceae</taxon>
        <taxon>Aureimonas</taxon>
    </lineage>
</organism>
<gene>
    <name evidence="2" type="ORF">SAMN05192530_10952</name>
</gene>
<keyword evidence="1" id="KW-0812">Transmembrane</keyword>
<keyword evidence="1" id="KW-1133">Transmembrane helix</keyword>
<name>A0A1H0L5E4_9HYPH</name>
<keyword evidence="1" id="KW-0472">Membrane</keyword>
<evidence type="ECO:0000313" key="3">
    <source>
        <dbReference type="Proteomes" id="UP000198793"/>
    </source>
</evidence>
<feature type="transmembrane region" description="Helical" evidence="1">
    <location>
        <begin position="116"/>
        <end position="134"/>
    </location>
</feature>
<dbReference type="InterPro" id="IPR006750">
    <property type="entry name" value="YdcZ"/>
</dbReference>
<dbReference type="Proteomes" id="UP000198793">
    <property type="component" value="Unassembled WGS sequence"/>
</dbReference>
<dbReference type="PANTHER" id="PTHR34821:SF2">
    <property type="entry name" value="INNER MEMBRANE PROTEIN YDCZ"/>
    <property type="match status" value="1"/>
</dbReference>
<dbReference type="AlphaFoldDB" id="A0A1H0L5E4"/>
<reference evidence="2 3" key="1">
    <citation type="submission" date="2016-10" db="EMBL/GenBank/DDBJ databases">
        <authorList>
            <person name="de Groot N.N."/>
        </authorList>
    </citation>
    <scope>NUCLEOTIDE SEQUENCE [LARGE SCALE GENOMIC DNA]</scope>
    <source>
        <strain evidence="3">L7-484,KACC 16230,DSM 25025</strain>
    </source>
</reference>
<dbReference type="EMBL" id="FNIT01000009">
    <property type="protein sequence ID" value="SDO63494.1"/>
    <property type="molecule type" value="Genomic_DNA"/>
</dbReference>
<evidence type="ECO:0000256" key="1">
    <source>
        <dbReference type="SAM" id="Phobius"/>
    </source>
</evidence>
<accession>A0A1H0L5E4</accession>
<dbReference type="RefSeq" id="WP_090675906.1">
    <property type="nucleotide sequence ID" value="NZ_FNIT01000009.1"/>
</dbReference>
<dbReference type="PANTHER" id="PTHR34821">
    <property type="entry name" value="INNER MEMBRANE PROTEIN YDCZ"/>
    <property type="match status" value="1"/>
</dbReference>
<dbReference type="Pfam" id="PF04657">
    <property type="entry name" value="DMT_YdcZ"/>
    <property type="match status" value="1"/>
</dbReference>
<proteinExistence type="predicted"/>
<keyword evidence="3" id="KW-1185">Reference proteome</keyword>
<sequence>MTFLVLATLAGILVGLSRQLNGRLSLSTSPLEASFWNHAVGFAALTLGGLVAGGLLVPEARLAPWWSYLGGPVGVVFVAAGSWVIARLGAARTALLMIAGQMVSGVALDWTLGRPLRLWAALLGIALILAGAALTRRPQPSTSAAPRDA</sequence>